<organism evidence="1 2">
    <name type="scientific">Pseudomonas amygdali pv. lachrymans str. M301315</name>
    <dbReference type="NCBI Taxonomy" id="629260"/>
    <lineage>
        <taxon>Bacteria</taxon>
        <taxon>Pseudomonadati</taxon>
        <taxon>Pseudomonadota</taxon>
        <taxon>Gammaproteobacteria</taxon>
        <taxon>Pseudomonadales</taxon>
        <taxon>Pseudomonadaceae</taxon>
        <taxon>Pseudomonas</taxon>
        <taxon>Pseudomonas amygdali</taxon>
    </lineage>
</organism>
<dbReference type="EMBL" id="CP031226">
    <property type="protein sequence ID" value="AXH59929.1"/>
    <property type="molecule type" value="Genomic_DNA"/>
</dbReference>
<dbReference type="GeneID" id="39474718"/>
<evidence type="ECO:0000313" key="2">
    <source>
        <dbReference type="Proteomes" id="UP000006426"/>
    </source>
</evidence>
<evidence type="ECO:0000313" key="1">
    <source>
        <dbReference type="EMBL" id="AXH59929.1"/>
    </source>
</evidence>
<gene>
    <name evidence="1" type="ORF">PLA107_032405</name>
</gene>
<dbReference type="Proteomes" id="UP000006426">
    <property type="component" value="Plasmid pmppla107"/>
</dbReference>
<dbReference type="RefSeq" id="WP_005741755.1">
    <property type="nucleotide sequence ID" value="NZ_CP031226.1"/>
</dbReference>
<sequence>MYIPGIAGRSARKAPLIEFFAMSVLQGRKVGFSLYEAPTSTQVRLRALVEQSHTYAAECLLVVEEGAPELPDVVLDTQQLAKICSGCIDAMLAQSKTGKLAHQEREWLAKVFSEHLPHVSMDELQALSVAMTKPPTGKIDSEEIGGRYAYEISKEMPRLAKLTGSLGLSVLIAHQEATCEALHRAKHTHSLRSYPKVKVHAPGK</sequence>
<name>A0AAD0PWA1_PSEAV</name>
<reference evidence="1 2" key="1">
    <citation type="journal article" date="2011" name="PLoS Pathog.">
        <title>Dynamic evolution of pathogenicity revealed by sequencing and comparative genomics of 19 Pseudomonas syringae isolates.</title>
        <authorList>
            <person name="Baltrus D.A."/>
            <person name="Nishimura M.T."/>
            <person name="Romanchuk A."/>
            <person name="Chang J.H."/>
            <person name="Mukhtar M.S."/>
            <person name="Cherkis K."/>
            <person name="Roach J."/>
            <person name="Grant S.R."/>
            <person name="Jones C.D."/>
            <person name="Dangl J.L."/>
        </authorList>
    </citation>
    <scope>NUCLEOTIDE SEQUENCE [LARGE SCALE GENOMIC DNA]</scope>
    <source>
        <strain evidence="1 2">M301315</strain>
    </source>
</reference>
<dbReference type="AlphaFoldDB" id="A0AAD0PWA1"/>
<keyword evidence="1" id="KW-0614">Plasmid</keyword>
<protein>
    <submittedName>
        <fullName evidence="1">Uncharacterized protein</fullName>
    </submittedName>
</protein>
<proteinExistence type="predicted"/>
<geneLocation type="plasmid" evidence="2">
    <name>pmppla107</name>
</geneLocation>
<accession>A0AAD0PWA1</accession>